<feature type="transmembrane region" description="Helical" evidence="1">
    <location>
        <begin position="173"/>
        <end position="192"/>
    </location>
</feature>
<evidence type="ECO:0000256" key="1">
    <source>
        <dbReference type="SAM" id="Phobius"/>
    </source>
</evidence>
<feature type="transmembrane region" description="Helical" evidence="1">
    <location>
        <begin position="21"/>
        <end position="39"/>
    </location>
</feature>
<dbReference type="AlphaFoldDB" id="A0A381NKE6"/>
<organism evidence="2">
    <name type="scientific">marine metagenome</name>
    <dbReference type="NCBI Taxonomy" id="408172"/>
    <lineage>
        <taxon>unclassified sequences</taxon>
        <taxon>metagenomes</taxon>
        <taxon>ecological metagenomes</taxon>
    </lineage>
</organism>
<dbReference type="PANTHER" id="PTHR38454">
    <property type="entry name" value="INTEGRAL MEMBRANE PROTEIN-RELATED"/>
    <property type="match status" value="1"/>
</dbReference>
<proteinExistence type="predicted"/>
<evidence type="ECO:0008006" key="3">
    <source>
        <dbReference type="Google" id="ProtNLM"/>
    </source>
</evidence>
<feature type="non-terminal residue" evidence="2">
    <location>
        <position position="1"/>
    </location>
</feature>
<feature type="transmembrane region" description="Helical" evidence="1">
    <location>
        <begin position="479"/>
        <end position="498"/>
    </location>
</feature>
<keyword evidence="1" id="KW-0472">Membrane</keyword>
<protein>
    <recommendedName>
        <fullName evidence="3">Membrane protein 6-pyruvoyl-tetrahydropterin synthase-related domain-containing protein</fullName>
    </recommendedName>
</protein>
<sequence>IPSALGFGGQTYWGDMPFTDYPNYMGIITMLLAIIGFVYKRDRFMWFLFTTSLLAIFISFGKNLAIIYDLFYSFFPFFNKFRVPAMILILVQFNTCIMAAIGMDHLISINKNKLPNWFWPSTGVLIFLLLILSFGESTLKDLVSSGFTQPRTQDPRLVQAINSLRWDMWYKDAWALLFYLSTTMSLIWCFIFNKVSTRTFSMAILLLLVLDVIIVDNKIIQPKKESGRSSQLLNNSIVDRYFQHDQISKILSSDKNELFRVYPAGQLFGETRLRAFGIESIGGYHPAKLNVYNNFLKNTNNASTLALMGMLNVKYFLTTQSINYPGLIEIKQARMKSGRGNIPVSLYRLENYQKRAWFARNIEVYPEIDFPWEKIKSQSYDPQKVAFVSQNDISINTTFSMGEINSINNSLHKLEIETESDSTSFLIVSEVFYPLRWKATIDGEQIEYFKTNGVIRGLIIPKGQHKIVFNYDRSSFNKGVLISLSSFFLTIGMIIFGYRKSIY</sequence>
<name>A0A381NKE6_9ZZZZ</name>
<evidence type="ECO:0000313" key="2">
    <source>
        <dbReference type="EMBL" id="SUZ55092.1"/>
    </source>
</evidence>
<feature type="transmembrane region" description="Helical" evidence="1">
    <location>
        <begin position="46"/>
        <end position="71"/>
    </location>
</feature>
<feature type="transmembrane region" description="Helical" evidence="1">
    <location>
        <begin position="83"/>
        <end position="102"/>
    </location>
</feature>
<feature type="transmembrane region" description="Helical" evidence="1">
    <location>
        <begin position="114"/>
        <end position="135"/>
    </location>
</feature>
<reference evidence="2" key="1">
    <citation type="submission" date="2018-05" db="EMBL/GenBank/DDBJ databases">
        <authorList>
            <person name="Lanie J.A."/>
            <person name="Ng W.-L."/>
            <person name="Kazmierczak K.M."/>
            <person name="Andrzejewski T.M."/>
            <person name="Davidsen T.M."/>
            <person name="Wayne K.J."/>
            <person name="Tettelin H."/>
            <person name="Glass J.I."/>
            <person name="Rusch D."/>
            <person name="Podicherti R."/>
            <person name="Tsui H.-C.T."/>
            <person name="Winkler M.E."/>
        </authorList>
    </citation>
    <scope>NUCLEOTIDE SEQUENCE</scope>
</reference>
<keyword evidence="1" id="KW-1133">Transmembrane helix</keyword>
<gene>
    <name evidence="2" type="ORF">METZ01_LOCUS7946</name>
</gene>
<keyword evidence="1" id="KW-0812">Transmembrane</keyword>
<dbReference type="PANTHER" id="PTHR38454:SF1">
    <property type="entry name" value="INTEGRAL MEMBRANE PROTEIN"/>
    <property type="match status" value="1"/>
</dbReference>
<dbReference type="EMBL" id="UINC01000426">
    <property type="protein sequence ID" value="SUZ55092.1"/>
    <property type="molecule type" value="Genomic_DNA"/>
</dbReference>
<dbReference type="InterPro" id="IPR018580">
    <property type="entry name" value="Uncharacterised_YfhO"/>
</dbReference>
<accession>A0A381NKE6</accession>